<dbReference type="SUPFAM" id="SSF54928">
    <property type="entry name" value="RNA-binding domain, RBD"/>
    <property type="match status" value="1"/>
</dbReference>
<feature type="compositionally biased region" description="Basic and acidic residues" evidence="7">
    <location>
        <begin position="136"/>
        <end position="155"/>
    </location>
</feature>
<sequence length="351" mass="39939">MSSEDLKQHATSSHDFYVLLGVEFETSEADIKRAYRKTSLQYHPDKNPGKLDVIEKFHLLAIARDVLLDPEAKAAYDRARAARRAKEAQQSLFEGKRKQMKEDLENREKGFKRKRGEEIDAEEKLEREIRRLAEDGKRRRKEREERLNREKREEGASFMEEESELYSPPGVSSEVPEIDRTVKARWVREGDGASLNKEKLIEMFSKFGEIESSLVMKDKKMRIGGEKHKKVVATGFIVFKSIVSAHAAVEDAKRTFKLLESVFWANKEPDIASPAPVAADYSAPSTPASTPKSFRTSFPGIYKNGSGGIGAPSFSFSPQSPSLEEVTLMRLKQAERKRLEEQIRQKEAAEE</sequence>
<dbReference type="OrthoDB" id="376357at2759"/>
<evidence type="ECO:0000256" key="6">
    <source>
        <dbReference type="PROSITE-ProRule" id="PRU00176"/>
    </source>
</evidence>
<feature type="region of interest" description="Disordered" evidence="7">
    <location>
        <begin position="136"/>
        <end position="174"/>
    </location>
</feature>
<dbReference type="SUPFAM" id="SSF46565">
    <property type="entry name" value="Chaperone J-domain"/>
    <property type="match status" value="1"/>
</dbReference>
<gene>
    <name evidence="10" type="ORF">AOQ84DRAFT_102145</name>
</gene>
<comment type="subcellular location">
    <subcellularLocation>
        <location evidence="2">Cytoplasm</location>
    </subcellularLocation>
    <subcellularLocation>
        <location evidence="1">Nucleus</location>
    </subcellularLocation>
</comment>
<dbReference type="PANTHER" id="PTHR44313:SF1">
    <property type="entry name" value="DNAJ HOMOLOG SUBFAMILY C MEMBER 17"/>
    <property type="match status" value="1"/>
</dbReference>
<evidence type="ECO:0000313" key="11">
    <source>
        <dbReference type="Proteomes" id="UP000250140"/>
    </source>
</evidence>
<evidence type="ECO:0000256" key="4">
    <source>
        <dbReference type="ARBA" id="ARBA00023186"/>
    </source>
</evidence>
<dbReference type="GO" id="GO:0003723">
    <property type="term" value="F:RNA binding"/>
    <property type="evidence" value="ECO:0007669"/>
    <property type="project" value="UniProtKB-UniRule"/>
</dbReference>
<dbReference type="InterPro" id="IPR001623">
    <property type="entry name" value="DnaJ_domain"/>
</dbReference>
<evidence type="ECO:0000259" key="9">
    <source>
        <dbReference type="PROSITE" id="PS50102"/>
    </source>
</evidence>
<dbReference type="Gene3D" id="1.10.287.110">
    <property type="entry name" value="DnaJ domain"/>
    <property type="match status" value="1"/>
</dbReference>
<dbReference type="InterPro" id="IPR036869">
    <property type="entry name" value="J_dom_sf"/>
</dbReference>
<accession>A0A8E2EUN1</accession>
<keyword evidence="3" id="KW-0963">Cytoplasm</keyword>
<dbReference type="PRINTS" id="PR00625">
    <property type="entry name" value="JDOMAIN"/>
</dbReference>
<evidence type="ECO:0000313" key="10">
    <source>
        <dbReference type="EMBL" id="OCL05170.1"/>
    </source>
</evidence>
<dbReference type="PROSITE" id="PS50102">
    <property type="entry name" value="RRM"/>
    <property type="match status" value="1"/>
</dbReference>
<dbReference type="GO" id="GO:0000390">
    <property type="term" value="P:spliceosomal complex disassembly"/>
    <property type="evidence" value="ECO:0007669"/>
    <property type="project" value="TreeGrafter"/>
</dbReference>
<keyword evidence="4" id="KW-0143">Chaperone</keyword>
<feature type="domain" description="RRM" evidence="9">
    <location>
        <begin position="180"/>
        <end position="276"/>
    </location>
</feature>
<dbReference type="PANTHER" id="PTHR44313">
    <property type="entry name" value="DNAJ HOMOLOG SUBFAMILY C MEMBER 17"/>
    <property type="match status" value="1"/>
</dbReference>
<dbReference type="PROSITE" id="PS50076">
    <property type="entry name" value="DNAJ_2"/>
    <property type="match status" value="1"/>
</dbReference>
<reference evidence="10 11" key="1">
    <citation type="journal article" date="2016" name="Nat. Commun.">
        <title>Ectomycorrhizal ecology is imprinted in the genome of the dominant symbiotic fungus Cenococcum geophilum.</title>
        <authorList>
            <consortium name="DOE Joint Genome Institute"/>
            <person name="Peter M."/>
            <person name="Kohler A."/>
            <person name="Ohm R.A."/>
            <person name="Kuo A."/>
            <person name="Krutzmann J."/>
            <person name="Morin E."/>
            <person name="Arend M."/>
            <person name="Barry K.W."/>
            <person name="Binder M."/>
            <person name="Choi C."/>
            <person name="Clum A."/>
            <person name="Copeland A."/>
            <person name="Grisel N."/>
            <person name="Haridas S."/>
            <person name="Kipfer T."/>
            <person name="LaButti K."/>
            <person name="Lindquist E."/>
            <person name="Lipzen A."/>
            <person name="Maire R."/>
            <person name="Meier B."/>
            <person name="Mihaltcheva S."/>
            <person name="Molinier V."/>
            <person name="Murat C."/>
            <person name="Poggeler S."/>
            <person name="Quandt C.A."/>
            <person name="Sperisen C."/>
            <person name="Tritt A."/>
            <person name="Tisserant E."/>
            <person name="Crous P.W."/>
            <person name="Henrissat B."/>
            <person name="Nehls U."/>
            <person name="Egli S."/>
            <person name="Spatafora J.W."/>
            <person name="Grigoriev I.V."/>
            <person name="Martin F.M."/>
        </authorList>
    </citation>
    <scope>NUCLEOTIDE SEQUENCE [LARGE SCALE GENOMIC DNA]</scope>
    <source>
        <strain evidence="10 11">CBS 207.34</strain>
    </source>
</reference>
<dbReference type="AlphaFoldDB" id="A0A8E2EUN1"/>
<dbReference type="InterPro" id="IPR012677">
    <property type="entry name" value="Nucleotide-bd_a/b_plait_sf"/>
</dbReference>
<evidence type="ECO:0000256" key="2">
    <source>
        <dbReference type="ARBA" id="ARBA00004496"/>
    </source>
</evidence>
<evidence type="ECO:0000256" key="7">
    <source>
        <dbReference type="SAM" id="MobiDB-lite"/>
    </source>
</evidence>
<protein>
    <submittedName>
        <fullName evidence="10">DnaJ-domain-containing protein</fullName>
    </submittedName>
</protein>
<dbReference type="Proteomes" id="UP000250140">
    <property type="component" value="Unassembled WGS sequence"/>
</dbReference>
<dbReference type="InterPro" id="IPR052094">
    <property type="entry name" value="Pre-mRNA-splicing_ERAD"/>
</dbReference>
<keyword evidence="5" id="KW-0539">Nucleus</keyword>
<dbReference type="InterPro" id="IPR000504">
    <property type="entry name" value="RRM_dom"/>
</dbReference>
<feature type="compositionally biased region" description="Basic and acidic residues" evidence="7">
    <location>
        <begin position="94"/>
        <end position="111"/>
    </location>
</feature>
<dbReference type="InterPro" id="IPR035979">
    <property type="entry name" value="RBD_domain_sf"/>
</dbReference>
<dbReference type="Pfam" id="PF00076">
    <property type="entry name" value="RRM_1"/>
    <property type="match status" value="1"/>
</dbReference>
<proteinExistence type="predicted"/>
<organism evidence="10 11">
    <name type="scientific">Glonium stellatum</name>
    <dbReference type="NCBI Taxonomy" id="574774"/>
    <lineage>
        <taxon>Eukaryota</taxon>
        <taxon>Fungi</taxon>
        <taxon>Dikarya</taxon>
        <taxon>Ascomycota</taxon>
        <taxon>Pezizomycotina</taxon>
        <taxon>Dothideomycetes</taxon>
        <taxon>Pleosporomycetidae</taxon>
        <taxon>Gloniales</taxon>
        <taxon>Gloniaceae</taxon>
        <taxon>Glonium</taxon>
    </lineage>
</organism>
<evidence type="ECO:0000259" key="8">
    <source>
        <dbReference type="PROSITE" id="PS50076"/>
    </source>
</evidence>
<keyword evidence="11" id="KW-1185">Reference proteome</keyword>
<dbReference type="Pfam" id="PF00226">
    <property type="entry name" value="DnaJ"/>
    <property type="match status" value="1"/>
</dbReference>
<dbReference type="GO" id="GO:0005681">
    <property type="term" value="C:spliceosomal complex"/>
    <property type="evidence" value="ECO:0007669"/>
    <property type="project" value="TreeGrafter"/>
</dbReference>
<evidence type="ECO:0000256" key="5">
    <source>
        <dbReference type="ARBA" id="ARBA00023242"/>
    </source>
</evidence>
<dbReference type="CDD" id="cd06257">
    <property type="entry name" value="DnaJ"/>
    <property type="match status" value="1"/>
</dbReference>
<dbReference type="EMBL" id="KV750360">
    <property type="protein sequence ID" value="OCL05170.1"/>
    <property type="molecule type" value="Genomic_DNA"/>
</dbReference>
<feature type="region of interest" description="Disordered" evidence="7">
    <location>
        <begin position="90"/>
        <end position="111"/>
    </location>
</feature>
<dbReference type="SMART" id="SM00271">
    <property type="entry name" value="DnaJ"/>
    <property type="match status" value="1"/>
</dbReference>
<dbReference type="Gene3D" id="3.30.70.330">
    <property type="match status" value="1"/>
</dbReference>
<feature type="domain" description="J" evidence="8">
    <location>
        <begin position="15"/>
        <end position="80"/>
    </location>
</feature>
<name>A0A8E2EUN1_9PEZI</name>
<keyword evidence="6" id="KW-0694">RNA-binding</keyword>
<dbReference type="GO" id="GO:0005737">
    <property type="term" value="C:cytoplasm"/>
    <property type="evidence" value="ECO:0007669"/>
    <property type="project" value="UniProtKB-SubCell"/>
</dbReference>
<evidence type="ECO:0000256" key="1">
    <source>
        <dbReference type="ARBA" id="ARBA00004123"/>
    </source>
</evidence>
<evidence type="ECO:0000256" key="3">
    <source>
        <dbReference type="ARBA" id="ARBA00022490"/>
    </source>
</evidence>